<accession>A0A382HJ60</accession>
<dbReference type="EMBL" id="UINC01061540">
    <property type="protein sequence ID" value="SVB87229.1"/>
    <property type="molecule type" value="Genomic_DNA"/>
</dbReference>
<organism evidence="1">
    <name type="scientific">marine metagenome</name>
    <dbReference type="NCBI Taxonomy" id="408172"/>
    <lineage>
        <taxon>unclassified sequences</taxon>
        <taxon>metagenomes</taxon>
        <taxon>ecological metagenomes</taxon>
    </lineage>
</organism>
<feature type="non-terminal residue" evidence="1">
    <location>
        <position position="55"/>
    </location>
</feature>
<protein>
    <submittedName>
        <fullName evidence="1">Uncharacterized protein</fullName>
    </submittedName>
</protein>
<reference evidence="1" key="1">
    <citation type="submission" date="2018-05" db="EMBL/GenBank/DDBJ databases">
        <authorList>
            <person name="Lanie J.A."/>
            <person name="Ng W.-L."/>
            <person name="Kazmierczak K.M."/>
            <person name="Andrzejewski T.M."/>
            <person name="Davidsen T.M."/>
            <person name="Wayne K.J."/>
            <person name="Tettelin H."/>
            <person name="Glass J.I."/>
            <person name="Rusch D."/>
            <person name="Podicherti R."/>
            <person name="Tsui H.-C.T."/>
            <person name="Winkler M.E."/>
        </authorList>
    </citation>
    <scope>NUCLEOTIDE SEQUENCE</scope>
</reference>
<gene>
    <name evidence="1" type="ORF">METZ01_LOCUS240083</name>
</gene>
<proteinExistence type="predicted"/>
<dbReference type="AlphaFoldDB" id="A0A382HJ60"/>
<sequence>MKDLINILFISFLVFPNLAYSEQPQIVKNRDSLDINYKDDDFCDHFFVADTHYLS</sequence>
<name>A0A382HJ60_9ZZZZ</name>
<evidence type="ECO:0000313" key="1">
    <source>
        <dbReference type="EMBL" id="SVB87229.1"/>
    </source>
</evidence>